<dbReference type="Proteomes" id="UP000029579">
    <property type="component" value="Unassembled WGS sequence"/>
</dbReference>
<proteinExistence type="predicted"/>
<dbReference type="EMBL" id="JRMW01000025">
    <property type="protein sequence ID" value="KGF04740.1"/>
    <property type="molecule type" value="Genomic_DNA"/>
</dbReference>
<dbReference type="PROSITE" id="PS51257">
    <property type="entry name" value="PROKAR_LIPOPROTEIN"/>
    <property type="match status" value="1"/>
</dbReference>
<accession>A0A095X3T3</accession>
<gene>
    <name evidence="1" type="ORF">HMPREF1630_02750</name>
</gene>
<dbReference type="AlphaFoldDB" id="A0A095X3T3"/>
<comment type="caution">
    <text evidence="1">The sequence shown here is derived from an EMBL/GenBank/DDBJ whole genome shotgun (WGS) entry which is preliminary data.</text>
</comment>
<evidence type="ECO:0008006" key="3">
    <source>
        <dbReference type="Google" id="ProtNLM"/>
    </source>
</evidence>
<reference evidence="1 2" key="1">
    <citation type="submission" date="2014-07" db="EMBL/GenBank/DDBJ databases">
        <authorList>
            <person name="McCorrison J."/>
            <person name="Sanka R."/>
            <person name="Torralba M."/>
            <person name="Gillis M."/>
            <person name="Haft D.H."/>
            <person name="Methe B."/>
            <person name="Sutton G."/>
            <person name="Nelson K.E."/>
        </authorList>
    </citation>
    <scope>NUCLEOTIDE SEQUENCE [LARGE SCALE GENOMIC DNA]</scope>
    <source>
        <strain evidence="1 2">S7-1-13</strain>
    </source>
</reference>
<sequence length="366" mass="42716">MFIRKNKLIRLISLAILLVLLSSCKKSNFKFSENKDKIEYVLSLSRMLENRAELIFIDKDGSIIEQAKYKGASINSLNYFDNKIYMHSYRTNEHFIYDDKGFEKFSLESEYADSPNITTWFVKKGKDGLIEGINVGLIDTDYYITSLAYSNEKVRNEILLKWEYLDDAIEVDGKIFLEAYNEISSKYRIIVIDKEKKTSNIINFDKPYIDPGKQMIQFNESVVDYGHIGSSSLLYLIDSNTNESKEITFKNENILYVFVNDNLKVITNKNIYDLNSELEIVNKKEIEDTDLIKDIEDNKLGLRKIIDKENILSVLYTSEDFDNVEVGCIREYDKKDMKLIRNIDIKLDGSREWMGEQVDFISIDNK</sequence>
<organism evidence="1 2">
    <name type="scientific">Anaerococcus lactolyticus S7-1-13</name>
    <dbReference type="NCBI Taxonomy" id="1284686"/>
    <lineage>
        <taxon>Bacteria</taxon>
        <taxon>Bacillati</taxon>
        <taxon>Bacillota</taxon>
        <taxon>Tissierellia</taxon>
        <taxon>Tissierellales</taxon>
        <taxon>Peptoniphilaceae</taxon>
        <taxon>Anaerococcus</taxon>
    </lineage>
</organism>
<evidence type="ECO:0000313" key="1">
    <source>
        <dbReference type="EMBL" id="KGF04740.1"/>
    </source>
</evidence>
<dbReference type="RefSeq" id="WP_004828140.1">
    <property type="nucleotide sequence ID" value="NZ_JRMW01000025.1"/>
</dbReference>
<name>A0A095X3T3_9FIRM</name>
<evidence type="ECO:0000313" key="2">
    <source>
        <dbReference type="Proteomes" id="UP000029579"/>
    </source>
</evidence>
<protein>
    <recommendedName>
        <fullName evidence="3">Lipoprotein</fullName>
    </recommendedName>
</protein>